<evidence type="ECO:0000259" key="1">
    <source>
        <dbReference type="Pfam" id="PF00188"/>
    </source>
</evidence>
<feature type="domain" description="SCP" evidence="1">
    <location>
        <begin position="127"/>
        <end position="232"/>
    </location>
</feature>
<dbReference type="WBParaSite" id="SPAL_0000684500.1">
    <property type="protein sequence ID" value="SPAL_0000684500.1"/>
    <property type="gene ID" value="SPAL_0000684500"/>
</dbReference>
<protein>
    <submittedName>
        <fullName evidence="3">SCP domain-containing protein</fullName>
    </submittedName>
</protein>
<dbReference type="SUPFAM" id="SSF55797">
    <property type="entry name" value="PR-1-like"/>
    <property type="match status" value="1"/>
</dbReference>
<evidence type="ECO:0000313" key="2">
    <source>
        <dbReference type="Proteomes" id="UP000046392"/>
    </source>
</evidence>
<dbReference type="Gene3D" id="3.40.33.10">
    <property type="entry name" value="CAP"/>
    <property type="match status" value="1"/>
</dbReference>
<reference evidence="3" key="1">
    <citation type="submission" date="2017-02" db="UniProtKB">
        <authorList>
            <consortium name="WormBaseParasite"/>
        </authorList>
    </citation>
    <scope>IDENTIFICATION</scope>
</reference>
<sequence length="248" mass="29812">MMPYIDARYVSVEIDVTSSTRLHQKVYYCKGHNFYSFEEVLTYSLKYRCHISFQTTIQLVTRKPDVIKPTPAPKTFYVHTPFGPVYYRRNFPTYHIWKETWLNCGTKCCTFHKSYKFSELKKKYYTEINRYRRFVYLSPLIVHPKLTRLAQNRASYMAQHFVLQSDENQRYDEVIGKVRSTILINFIRILFNDAWFHNPYFSRISATRRDFARIMSQNQKFIGVGMAERFGHVFICIKFTPKSWSEIK</sequence>
<dbReference type="InterPro" id="IPR035940">
    <property type="entry name" value="CAP_sf"/>
</dbReference>
<dbReference type="Pfam" id="PF00188">
    <property type="entry name" value="CAP"/>
    <property type="match status" value="1"/>
</dbReference>
<dbReference type="Proteomes" id="UP000046392">
    <property type="component" value="Unplaced"/>
</dbReference>
<proteinExistence type="predicted"/>
<evidence type="ECO:0000313" key="3">
    <source>
        <dbReference type="WBParaSite" id="SPAL_0000684500.1"/>
    </source>
</evidence>
<dbReference type="InterPro" id="IPR014044">
    <property type="entry name" value="CAP_dom"/>
</dbReference>
<accession>A0A0N5BLP9</accession>
<keyword evidence="2" id="KW-1185">Reference proteome</keyword>
<name>A0A0N5BLP9_STREA</name>
<dbReference type="AlphaFoldDB" id="A0A0N5BLP9"/>
<organism evidence="2 3">
    <name type="scientific">Strongyloides papillosus</name>
    <name type="common">Intestinal threadworm</name>
    <dbReference type="NCBI Taxonomy" id="174720"/>
    <lineage>
        <taxon>Eukaryota</taxon>
        <taxon>Metazoa</taxon>
        <taxon>Ecdysozoa</taxon>
        <taxon>Nematoda</taxon>
        <taxon>Chromadorea</taxon>
        <taxon>Rhabditida</taxon>
        <taxon>Tylenchina</taxon>
        <taxon>Panagrolaimomorpha</taxon>
        <taxon>Strongyloidoidea</taxon>
        <taxon>Strongyloididae</taxon>
        <taxon>Strongyloides</taxon>
    </lineage>
</organism>